<evidence type="ECO:0000313" key="18">
    <source>
        <dbReference type="EnsemblMetazoa" id="CapteP150744"/>
    </source>
</evidence>
<dbReference type="NCBIfam" id="TIGR02150">
    <property type="entry name" value="IPP_isom_1"/>
    <property type="match status" value="1"/>
</dbReference>
<dbReference type="Pfam" id="PF00293">
    <property type="entry name" value="NUDIX"/>
    <property type="match status" value="1"/>
</dbReference>
<comment type="similarity">
    <text evidence="5">Belongs to the IPP isomerase type 1 family.</text>
</comment>
<evidence type="ECO:0000256" key="14">
    <source>
        <dbReference type="ARBA" id="ARBA00023235"/>
    </source>
</evidence>
<keyword evidence="10" id="KW-0460">Magnesium</keyword>
<dbReference type="InterPro" id="IPR015797">
    <property type="entry name" value="NUDIX_hydrolase-like_dom_sf"/>
</dbReference>
<evidence type="ECO:0000256" key="1">
    <source>
        <dbReference type="ARBA" id="ARBA00000374"/>
    </source>
</evidence>
<dbReference type="GO" id="GO:0009240">
    <property type="term" value="P:isopentenyl diphosphate biosynthetic process"/>
    <property type="evidence" value="ECO:0007669"/>
    <property type="project" value="TreeGrafter"/>
</dbReference>
<keyword evidence="11" id="KW-0752">Steroid biosynthesis</keyword>
<dbReference type="STRING" id="283909.R7T6F1"/>
<evidence type="ECO:0000256" key="13">
    <source>
        <dbReference type="ARBA" id="ARBA00023229"/>
    </source>
</evidence>
<feature type="domain" description="Nudix hydrolase" evidence="16">
    <location>
        <begin position="87"/>
        <end position="240"/>
    </location>
</feature>
<comment type="pathway">
    <text evidence="4">Isoprenoid biosynthesis; dimethylallyl diphosphate biosynthesis; dimethylallyl diphosphate from isopentenyl diphosphate: step 1/1.</text>
</comment>
<evidence type="ECO:0000256" key="6">
    <source>
        <dbReference type="ARBA" id="ARBA00012057"/>
    </source>
</evidence>
<evidence type="ECO:0000256" key="10">
    <source>
        <dbReference type="ARBA" id="ARBA00022842"/>
    </source>
</evidence>
<keyword evidence="13" id="KW-0414">Isoprene biosynthesis</keyword>
<dbReference type="PANTHER" id="PTHR10885:SF0">
    <property type="entry name" value="ISOPENTENYL-DIPHOSPHATE DELTA-ISOMERASE"/>
    <property type="match status" value="1"/>
</dbReference>
<keyword evidence="14" id="KW-0413">Isomerase</keyword>
<keyword evidence="19" id="KW-1185">Reference proteome</keyword>
<evidence type="ECO:0000256" key="7">
    <source>
        <dbReference type="ARBA" id="ARBA00022516"/>
    </source>
</evidence>
<comment type="cofactor">
    <cofactor evidence="2">
        <name>Mg(2+)</name>
        <dbReference type="ChEBI" id="CHEBI:18420"/>
    </cofactor>
</comment>
<dbReference type="GO" id="GO:0004452">
    <property type="term" value="F:isopentenyl-diphosphate delta-isomerase activity"/>
    <property type="evidence" value="ECO:0007669"/>
    <property type="project" value="UniProtKB-EC"/>
</dbReference>
<keyword evidence="8" id="KW-0479">Metal-binding</keyword>
<dbReference type="FunCoup" id="R7T6F1">
    <property type="interactions" value="1370"/>
</dbReference>
<evidence type="ECO:0000256" key="8">
    <source>
        <dbReference type="ARBA" id="ARBA00022723"/>
    </source>
</evidence>
<keyword evidence="7" id="KW-0444">Lipid biosynthesis</keyword>
<proteinExistence type="inferred from homology"/>
<sequence length="269" mass="30537">MMMFRPISRFAFIGRLSSLLDQTSATGFCAANIYARTMSTTNDLSGLDQTQAALMAEECILIDNNDKRIGSASKKACHAMENINKGMLHRAFSVFLFNSEGKLLLQQRSDAKITFPAHWTNTCCSHPLSTELELDEADAVGVRRAAQRKLNHELGIHASQISIDDFTYLTRIHYQSENVPHDGIWGEHEIDYILFAQKDVEMAANENEVKECRYVSAEELKTFMAEAESTGTLITPWFKLIAETFLFKWWKNLNNLSSQKDIDTIHRMS</sequence>
<dbReference type="EMBL" id="KB311569">
    <property type="protein sequence ID" value="ELT89045.1"/>
    <property type="molecule type" value="Genomic_DNA"/>
</dbReference>
<comment type="catalytic activity">
    <reaction evidence="1">
        <text>isopentenyl diphosphate = dimethylallyl diphosphate</text>
        <dbReference type="Rhea" id="RHEA:23284"/>
        <dbReference type="ChEBI" id="CHEBI:57623"/>
        <dbReference type="ChEBI" id="CHEBI:128769"/>
        <dbReference type="EC" id="5.3.3.2"/>
    </reaction>
</comment>
<accession>R7T6F1</accession>
<evidence type="ECO:0000256" key="15">
    <source>
        <dbReference type="SAM" id="SignalP"/>
    </source>
</evidence>
<keyword evidence="9" id="KW-0152">Cholesterol biosynthesis</keyword>
<dbReference type="GO" id="GO:0006695">
    <property type="term" value="P:cholesterol biosynthetic process"/>
    <property type="evidence" value="ECO:0007669"/>
    <property type="project" value="UniProtKB-KW"/>
</dbReference>
<reference evidence="18" key="3">
    <citation type="submission" date="2015-06" db="UniProtKB">
        <authorList>
            <consortium name="EnsemblMetazoa"/>
        </authorList>
    </citation>
    <scope>IDENTIFICATION</scope>
</reference>
<dbReference type="EC" id="5.3.3.2" evidence="6"/>
<dbReference type="InterPro" id="IPR000086">
    <property type="entry name" value="NUDIX_hydrolase_dom"/>
</dbReference>
<keyword evidence="9" id="KW-1207">Sterol metabolism</keyword>
<dbReference type="GO" id="GO:0046872">
    <property type="term" value="F:metal ion binding"/>
    <property type="evidence" value="ECO:0007669"/>
    <property type="project" value="UniProtKB-KW"/>
</dbReference>
<evidence type="ECO:0000256" key="4">
    <source>
        <dbReference type="ARBA" id="ARBA00004826"/>
    </source>
</evidence>
<dbReference type="EMBL" id="AMQN01015080">
    <property type="status" value="NOT_ANNOTATED_CDS"/>
    <property type="molecule type" value="Genomic_DNA"/>
</dbReference>
<evidence type="ECO:0000256" key="11">
    <source>
        <dbReference type="ARBA" id="ARBA00022955"/>
    </source>
</evidence>
<dbReference type="SUPFAM" id="SSF55811">
    <property type="entry name" value="Nudix"/>
    <property type="match status" value="1"/>
</dbReference>
<comment type="function">
    <text evidence="3">Catalyzes the 1,3-allylic rearrangement of the homoallylic substrate isopentenyl (IPP) to its highly electrophilic allylic isomer, dimethylallyl diphosphate (DMAPP).</text>
</comment>
<dbReference type="HOGENOM" id="CLU_060552_0_1_1"/>
<dbReference type="InterPro" id="IPR011876">
    <property type="entry name" value="IsopentenylPP_isomerase_typ1"/>
</dbReference>
<evidence type="ECO:0000259" key="16">
    <source>
        <dbReference type="PROSITE" id="PS51462"/>
    </source>
</evidence>
<dbReference type="PIRSF" id="PIRSF018427">
    <property type="entry name" value="Isopntndiph_ism"/>
    <property type="match status" value="1"/>
</dbReference>
<protein>
    <recommendedName>
        <fullName evidence="6">isopentenyl-diphosphate Delta-isomerase</fullName>
        <ecNumber evidence="6">5.3.3.2</ecNumber>
    </recommendedName>
</protein>
<dbReference type="PROSITE" id="PS51462">
    <property type="entry name" value="NUDIX"/>
    <property type="match status" value="1"/>
</dbReference>
<dbReference type="GO" id="GO:0050992">
    <property type="term" value="P:dimethylallyl diphosphate biosynthetic process"/>
    <property type="evidence" value="ECO:0007669"/>
    <property type="project" value="UniProtKB-UniPathway"/>
</dbReference>
<gene>
    <name evidence="17" type="ORF">CAPTEDRAFT_150744</name>
</gene>
<keyword evidence="15" id="KW-0732">Signal</keyword>
<dbReference type="GO" id="GO:0005737">
    <property type="term" value="C:cytoplasm"/>
    <property type="evidence" value="ECO:0007669"/>
    <property type="project" value="TreeGrafter"/>
</dbReference>
<name>R7T6F1_CAPTE</name>
<dbReference type="EnsemblMetazoa" id="CapteT150744">
    <property type="protein sequence ID" value="CapteP150744"/>
    <property type="gene ID" value="CapteG150744"/>
</dbReference>
<dbReference type="OrthoDB" id="510307at2759"/>
<evidence type="ECO:0000313" key="17">
    <source>
        <dbReference type="EMBL" id="ELT89045.1"/>
    </source>
</evidence>
<dbReference type="UniPathway" id="UPA00059">
    <property type="reaction ID" value="UER00104"/>
</dbReference>
<reference evidence="17 19" key="2">
    <citation type="journal article" date="2013" name="Nature">
        <title>Insights into bilaterian evolution from three spiralian genomes.</title>
        <authorList>
            <person name="Simakov O."/>
            <person name="Marletaz F."/>
            <person name="Cho S.J."/>
            <person name="Edsinger-Gonzales E."/>
            <person name="Havlak P."/>
            <person name="Hellsten U."/>
            <person name="Kuo D.H."/>
            <person name="Larsson T."/>
            <person name="Lv J."/>
            <person name="Arendt D."/>
            <person name="Savage R."/>
            <person name="Osoegawa K."/>
            <person name="de Jong P."/>
            <person name="Grimwood J."/>
            <person name="Chapman J.A."/>
            <person name="Shapiro H."/>
            <person name="Aerts A."/>
            <person name="Otillar R.P."/>
            <person name="Terry A.Y."/>
            <person name="Boore J.L."/>
            <person name="Grigoriev I.V."/>
            <person name="Lindberg D.R."/>
            <person name="Seaver E.C."/>
            <person name="Weisblat D.A."/>
            <person name="Putnam N.H."/>
            <person name="Rokhsar D.S."/>
        </authorList>
    </citation>
    <scope>NUCLEOTIDE SEQUENCE</scope>
    <source>
        <strain evidence="17 19">I ESC-2004</strain>
    </source>
</reference>
<dbReference type="FunFam" id="3.90.79.10:FF:000012">
    <property type="entry name" value="Isopentenyl-diphosphate Delta-isomerase 1"/>
    <property type="match status" value="1"/>
</dbReference>
<keyword evidence="9" id="KW-0756">Sterol biosynthesis</keyword>
<dbReference type="Gene3D" id="3.90.79.10">
    <property type="entry name" value="Nucleoside Triphosphate Pyrophosphohydrolase"/>
    <property type="match status" value="1"/>
</dbReference>
<feature type="chain" id="PRO_5008786697" description="isopentenyl-diphosphate Delta-isomerase" evidence="15">
    <location>
        <begin position="26"/>
        <end position="269"/>
    </location>
</feature>
<dbReference type="CDD" id="cd02885">
    <property type="entry name" value="NUDIX_IPP_Isomerase"/>
    <property type="match status" value="1"/>
</dbReference>
<dbReference type="OMA" id="KAPFDNG"/>
<evidence type="ECO:0000256" key="12">
    <source>
        <dbReference type="ARBA" id="ARBA00023098"/>
    </source>
</evidence>
<feature type="signal peptide" evidence="15">
    <location>
        <begin position="1"/>
        <end position="25"/>
    </location>
</feature>
<dbReference type="PANTHER" id="PTHR10885">
    <property type="entry name" value="ISOPENTENYL-DIPHOSPHATE DELTA-ISOMERASE"/>
    <property type="match status" value="1"/>
</dbReference>
<evidence type="ECO:0000256" key="5">
    <source>
        <dbReference type="ARBA" id="ARBA00007579"/>
    </source>
</evidence>
<evidence type="ECO:0000256" key="9">
    <source>
        <dbReference type="ARBA" id="ARBA00022778"/>
    </source>
</evidence>
<dbReference type="AlphaFoldDB" id="R7T6F1"/>
<keyword evidence="9" id="KW-0153">Cholesterol metabolism</keyword>
<organism evidence="17">
    <name type="scientific">Capitella teleta</name>
    <name type="common">Polychaete worm</name>
    <dbReference type="NCBI Taxonomy" id="283909"/>
    <lineage>
        <taxon>Eukaryota</taxon>
        <taxon>Metazoa</taxon>
        <taxon>Spiralia</taxon>
        <taxon>Lophotrochozoa</taxon>
        <taxon>Annelida</taxon>
        <taxon>Polychaeta</taxon>
        <taxon>Sedentaria</taxon>
        <taxon>Scolecida</taxon>
        <taxon>Capitellidae</taxon>
        <taxon>Capitella</taxon>
    </lineage>
</organism>
<evidence type="ECO:0000256" key="3">
    <source>
        <dbReference type="ARBA" id="ARBA00003951"/>
    </source>
</evidence>
<evidence type="ECO:0000256" key="2">
    <source>
        <dbReference type="ARBA" id="ARBA00001946"/>
    </source>
</evidence>
<dbReference type="Proteomes" id="UP000014760">
    <property type="component" value="Unassembled WGS sequence"/>
</dbReference>
<keyword evidence="9" id="KW-0753">Steroid metabolism</keyword>
<evidence type="ECO:0000313" key="19">
    <source>
        <dbReference type="Proteomes" id="UP000014760"/>
    </source>
</evidence>
<keyword evidence="12" id="KW-0443">Lipid metabolism</keyword>
<reference evidence="19" key="1">
    <citation type="submission" date="2012-12" db="EMBL/GenBank/DDBJ databases">
        <authorList>
            <person name="Hellsten U."/>
            <person name="Grimwood J."/>
            <person name="Chapman J.A."/>
            <person name="Shapiro H."/>
            <person name="Aerts A."/>
            <person name="Otillar R.P."/>
            <person name="Terry A.Y."/>
            <person name="Boore J.L."/>
            <person name="Simakov O."/>
            <person name="Marletaz F."/>
            <person name="Cho S.-J."/>
            <person name="Edsinger-Gonzales E."/>
            <person name="Havlak P."/>
            <person name="Kuo D.-H."/>
            <person name="Larsson T."/>
            <person name="Lv J."/>
            <person name="Arendt D."/>
            <person name="Savage R."/>
            <person name="Osoegawa K."/>
            <person name="de Jong P."/>
            <person name="Lindberg D.R."/>
            <person name="Seaver E.C."/>
            <person name="Weisblat D.A."/>
            <person name="Putnam N.H."/>
            <person name="Grigoriev I.V."/>
            <person name="Rokhsar D.S."/>
        </authorList>
    </citation>
    <scope>NUCLEOTIDE SEQUENCE</scope>
    <source>
        <strain evidence="19">I ESC-2004</strain>
    </source>
</reference>